<evidence type="ECO:0000313" key="9">
    <source>
        <dbReference type="Proteomes" id="UP000188947"/>
    </source>
</evidence>
<dbReference type="RefSeq" id="WP_070904251.1">
    <property type="nucleotide sequence ID" value="NZ_CP016378.1"/>
</dbReference>
<dbReference type="InterPro" id="IPR050833">
    <property type="entry name" value="Poly_Biosynth_Transport"/>
</dbReference>
<feature type="transmembrane region" description="Helical" evidence="7">
    <location>
        <begin position="286"/>
        <end position="312"/>
    </location>
</feature>
<evidence type="ECO:0000256" key="7">
    <source>
        <dbReference type="SAM" id="Phobius"/>
    </source>
</evidence>
<feature type="transmembrane region" description="Helical" evidence="7">
    <location>
        <begin position="110"/>
        <end position="126"/>
    </location>
</feature>
<feature type="transmembrane region" description="Helical" evidence="7">
    <location>
        <begin position="12"/>
        <end position="34"/>
    </location>
</feature>
<evidence type="ECO:0008006" key="10">
    <source>
        <dbReference type="Google" id="ProtNLM"/>
    </source>
</evidence>
<keyword evidence="3" id="KW-1003">Cell membrane</keyword>
<reference evidence="8 9" key="1">
    <citation type="submission" date="2016-11" db="EMBL/GenBank/DDBJ databases">
        <title>Genome sequence and comparative genomic analysis of clinical strain Elizabethkingia meningoseptica 61421 PRCM.</title>
        <authorList>
            <person name="Wang M."/>
            <person name="Hu S."/>
            <person name="Cao L."/>
            <person name="Jiang T."/>
            <person name="Zhou Y."/>
            <person name="Ming D."/>
        </authorList>
    </citation>
    <scope>NUCLEOTIDE SEQUENCE [LARGE SCALE GENOMIC DNA]</scope>
    <source>
        <strain evidence="8 9">61421 PRCM</strain>
    </source>
</reference>
<dbReference type="AlphaFoldDB" id="A0A1T3FHT4"/>
<keyword evidence="6 7" id="KW-0472">Membrane</keyword>
<dbReference type="PANTHER" id="PTHR30250:SF10">
    <property type="entry name" value="LIPOPOLYSACCHARIDE BIOSYNTHESIS PROTEIN WZXC"/>
    <property type="match status" value="1"/>
</dbReference>
<dbReference type="STRING" id="238.BBD35_08665"/>
<dbReference type="CDD" id="cd13127">
    <property type="entry name" value="MATE_tuaB_like"/>
    <property type="match status" value="1"/>
</dbReference>
<evidence type="ECO:0000256" key="6">
    <source>
        <dbReference type="ARBA" id="ARBA00023136"/>
    </source>
</evidence>
<dbReference type="PANTHER" id="PTHR30250">
    <property type="entry name" value="PST FAMILY PREDICTED COLANIC ACID TRANSPORTER"/>
    <property type="match status" value="1"/>
</dbReference>
<dbReference type="Proteomes" id="UP000188947">
    <property type="component" value="Unassembled WGS sequence"/>
</dbReference>
<feature type="transmembrane region" description="Helical" evidence="7">
    <location>
        <begin position="78"/>
        <end position="98"/>
    </location>
</feature>
<feature type="transmembrane region" description="Helical" evidence="7">
    <location>
        <begin position="355"/>
        <end position="373"/>
    </location>
</feature>
<feature type="transmembrane region" description="Helical" evidence="7">
    <location>
        <begin position="324"/>
        <end position="343"/>
    </location>
</feature>
<evidence type="ECO:0000256" key="1">
    <source>
        <dbReference type="ARBA" id="ARBA00004651"/>
    </source>
</evidence>
<evidence type="ECO:0000256" key="5">
    <source>
        <dbReference type="ARBA" id="ARBA00022989"/>
    </source>
</evidence>
<evidence type="ECO:0000256" key="3">
    <source>
        <dbReference type="ARBA" id="ARBA00022475"/>
    </source>
</evidence>
<keyword evidence="9" id="KW-1185">Reference proteome</keyword>
<feature type="transmembrane region" description="Helical" evidence="7">
    <location>
        <begin position="40"/>
        <end position="66"/>
    </location>
</feature>
<dbReference type="Pfam" id="PF13440">
    <property type="entry name" value="Polysacc_synt_3"/>
    <property type="match status" value="1"/>
</dbReference>
<keyword evidence="4 7" id="KW-0812">Transmembrane</keyword>
<comment type="subcellular location">
    <subcellularLocation>
        <location evidence="1">Cell membrane</location>
        <topology evidence="1">Multi-pass membrane protein</topology>
    </subcellularLocation>
</comment>
<protein>
    <recommendedName>
        <fullName evidence="10">Lipopolysaccharide biosynthesis protein</fullName>
    </recommendedName>
</protein>
<dbReference type="NCBIfam" id="NF007773">
    <property type="entry name" value="PRK10459.1"/>
    <property type="match status" value="1"/>
</dbReference>
<feature type="transmembrane region" description="Helical" evidence="7">
    <location>
        <begin position="138"/>
        <end position="160"/>
    </location>
</feature>
<feature type="transmembrane region" description="Helical" evidence="7">
    <location>
        <begin position="166"/>
        <end position="189"/>
    </location>
</feature>
<dbReference type="EMBL" id="MPOG01000016">
    <property type="protein sequence ID" value="OOH93747.1"/>
    <property type="molecule type" value="Genomic_DNA"/>
</dbReference>
<organism evidence="8 9">
    <name type="scientific">Elizabethkingia meningoseptica</name>
    <name type="common">Chryseobacterium meningosepticum</name>
    <dbReference type="NCBI Taxonomy" id="238"/>
    <lineage>
        <taxon>Bacteria</taxon>
        <taxon>Pseudomonadati</taxon>
        <taxon>Bacteroidota</taxon>
        <taxon>Flavobacteriia</taxon>
        <taxon>Flavobacteriales</taxon>
        <taxon>Weeksellaceae</taxon>
        <taxon>Elizabethkingia</taxon>
    </lineage>
</organism>
<feature type="transmembrane region" description="Helical" evidence="7">
    <location>
        <begin position="379"/>
        <end position="397"/>
    </location>
</feature>
<evidence type="ECO:0000256" key="4">
    <source>
        <dbReference type="ARBA" id="ARBA00022692"/>
    </source>
</evidence>
<evidence type="ECO:0000313" key="8">
    <source>
        <dbReference type="EMBL" id="OOH93747.1"/>
    </source>
</evidence>
<gene>
    <name evidence="8" type="ORF">BMF97_15075</name>
</gene>
<keyword evidence="5 7" id="KW-1133">Transmembrane helix</keyword>
<comment type="similarity">
    <text evidence="2">Belongs to the polysaccharide synthase family.</text>
</comment>
<dbReference type="OrthoDB" id="9770347at2"/>
<proteinExistence type="inferred from homology"/>
<dbReference type="GO" id="GO:0005886">
    <property type="term" value="C:plasma membrane"/>
    <property type="evidence" value="ECO:0007669"/>
    <property type="project" value="UniProtKB-SubCell"/>
</dbReference>
<comment type="caution">
    <text evidence="8">The sequence shown here is derived from an EMBL/GenBank/DDBJ whole genome shotgun (WGS) entry which is preliminary data.</text>
</comment>
<evidence type="ECO:0000256" key="2">
    <source>
        <dbReference type="ARBA" id="ARBA00007430"/>
    </source>
</evidence>
<accession>A0A1T3FHT4</accession>
<sequence>MFNKAVAKGMKWTTYSSIVTTICSLISISILTRFVEKGDFGLIAIVVFSLSFFDLFNDMGISVAILHKQDMIQKEYSSLYWFNLLISFVLYAVVILVTPLISDFYNFPKLNYLIPLVGLSLLMNGIGKQFKIILEKDLFFKSISVIEISTAIVALITSSICAIKGMGVYALVINSLTSAFLGNILFLLIGIHLKHRITLFCRFYYIKPFLRIGLYQMGGQIANYFNRDFDILIIGKAFGPEVLGIYSLSKQLVNRPFQILNPIIIKVASPMLAKLQKSSVDLKTNYLNIINLIGGLNMIVYSILFITAPIVIKILYGNNFGEANWIVRILCFYMVLRSMGNAVGSLTIATGKTYLEFYWNVVLLIVIPFGIYLGSLGNIYTICIALVIITILTYYPFWKFLINKMIDVSFSEYLKACFVPKFTSIVKTLR</sequence>
<name>A0A1T3FHT4_ELIME</name>